<feature type="binding site" evidence="10">
    <location>
        <position position="297"/>
    </location>
    <ligand>
        <name>UDP-N-acetyl-alpha-D-glucosamine</name>
        <dbReference type="ChEBI" id="CHEBI:57705"/>
    </ligand>
</feature>
<feature type="binding site" evidence="10">
    <location>
        <position position="171"/>
    </location>
    <ligand>
        <name>UDP-N-acetyl-alpha-D-glucosamine</name>
        <dbReference type="ChEBI" id="CHEBI:57705"/>
    </ligand>
</feature>
<gene>
    <name evidence="10 13" type="primary">murG</name>
    <name evidence="13" type="ORF">GCM10023307_32920</name>
</gene>
<name>A0ABP9C1B3_9GAMM</name>
<evidence type="ECO:0000256" key="7">
    <source>
        <dbReference type="ARBA" id="ARBA00023136"/>
    </source>
</evidence>
<evidence type="ECO:0000256" key="5">
    <source>
        <dbReference type="ARBA" id="ARBA00022960"/>
    </source>
</evidence>
<comment type="pathway">
    <text evidence="10">Cell wall biogenesis; peptidoglycan biosynthesis.</text>
</comment>
<dbReference type="InterPro" id="IPR007235">
    <property type="entry name" value="Glyco_trans_28_C"/>
</dbReference>
<evidence type="ECO:0000256" key="10">
    <source>
        <dbReference type="HAMAP-Rule" id="MF_00033"/>
    </source>
</evidence>
<comment type="subcellular location">
    <subcellularLocation>
        <location evidence="10">Cell membrane</location>
        <topology evidence="10">Peripheral membrane protein</topology>
        <orientation evidence="10">Cytoplasmic side</orientation>
    </subcellularLocation>
</comment>
<comment type="similarity">
    <text evidence="10">Belongs to the glycosyltransferase 28 family. MurG subfamily.</text>
</comment>
<feature type="binding site" evidence="10">
    <location>
        <position position="134"/>
    </location>
    <ligand>
        <name>UDP-N-acetyl-alpha-D-glucosamine</name>
        <dbReference type="ChEBI" id="CHEBI:57705"/>
    </ligand>
</feature>
<keyword evidence="8 10" id="KW-0131">Cell cycle</keyword>
<reference evidence="14" key="1">
    <citation type="journal article" date="2019" name="Int. J. Syst. Evol. Microbiol.">
        <title>The Global Catalogue of Microorganisms (GCM) 10K type strain sequencing project: providing services to taxonomists for standard genome sequencing and annotation.</title>
        <authorList>
            <consortium name="The Broad Institute Genomics Platform"/>
            <consortium name="The Broad Institute Genome Sequencing Center for Infectious Disease"/>
            <person name="Wu L."/>
            <person name="Ma J."/>
        </authorList>
    </citation>
    <scope>NUCLEOTIDE SEQUENCE [LARGE SCALE GENOMIC DNA]</scope>
    <source>
        <strain evidence="14">JCM 18204</strain>
    </source>
</reference>
<dbReference type="PANTHER" id="PTHR21015:SF22">
    <property type="entry name" value="GLYCOSYLTRANSFERASE"/>
    <property type="match status" value="1"/>
</dbReference>
<evidence type="ECO:0000313" key="14">
    <source>
        <dbReference type="Proteomes" id="UP001499959"/>
    </source>
</evidence>
<dbReference type="SUPFAM" id="SSF53756">
    <property type="entry name" value="UDP-Glycosyltransferase/glycogen phosphorylase"/>
    <property type="match status" value="1"/>
</dbReference>
<evidence type="ECO:0000256" key="8">
    <source>
        <dbReference type="ARBA" id="ARBA00023306"/>
    </source>
</evidence>
<evidence type="ECO:0000259" key="12">
    <source>
        <dbReference type="Pfam" id="PF04101"/>
    </source>
</evidence>
<evidence type="ECO:0000256" key="6">
    <source>
        <dbReference type="ARBA" id="ARBA00022984"/>
    </source>
</evidence>
<keyword evidence="14" id="KW-1185">Reference proteome</keyword>
<comment type="caution">
    <text evidence="10">Lacks conserved residue(s) required for the propagation of feature annotation.</text>
</comment>
<feature type="binding site" evidence="10">
    <location>
        <position position="199"/>
    </location>
    <ligand>
        <name>UDP-N-acetyl-alpha-D-glucosamine</name>
        <dbReference type="ChEBI" id="CHEBI:57705"/>
    </ligand>
</feature>
<sequence length="366" mass="37723">MSAEPNAIANGTAPVMILAGGTGGHIFPGLAVAAALRARGVPVVWLGAEGGMETRLVPQHGIEIETIAISGVRGKGLGTLLRAPLRVLAAIRAAAKVLGARKPRAVVSFGGFAAGPGGIASVLAGIPLLVHEQNRAPGMTNRVLATFARRVLCGFPDAFPGKETVVGNPVRDVIAAIAPPAARFEGRDEGLRLLVLGGSQGARALNDAVPQALRQLQGAGIDVRHQCGEKMRDAAVAAYAQAGVAASVEPFIADMAAAYAWADLVVCRAGALTIAEVCAAGVGSILVPLPTAVDDHQTKNAQYVVQRRAGVLLKQDADLADKLAMELRNLVIDPTKRLFMAEAARTLARVDAAERVADAVLEEARA</sequence>
<accession>A0ABP9C1B3</accession>
<evidence type="ECO:0000256" key="9">
    <source>
        <dbReference type="ARBA" id="ARBA00023316"/>
    </source>
</evidence>
<dbReference type="EMBL" id="BAABJE010000017">
    <property type="protein sequence ID" value="GAA4803527.1"/>
    <property type="molecule type" value="Genomic_DNA"/>
</dbReference>
<dbReference type="Proteomes" id="UP001499959">
    <property type="component" value="Unassembled WGS sequence"/>
</dbReference>
<comment type="function">
    <text evidence="10">Cell wall formation. Catalyzes the transfer of a GlcNAc subunit on undecaprenyl-pyrophosphoryl-MurNAc-pentapeptide (lipid intermediate I) to form undecaprenyl-pyrophosphoryl-MurNAc-(pentapeptide)GlcNAc (lipid intermediate II).</text>
</comment>
<dbReference type="Gene3D" id="3.40.50.2000">
    <property type="entry name" value="Glycogen Phosphorylase B"/>
    <property type="match status" value="2"/>
</dbReference>
<comment type="catalytic activity">
    <reaction evidence="10">
        <text>di-trans,octa-cis-undecaprenyl diphospho-N-acetyl-alpha-D-muramoyl-L-alanyl-D-glutamyl-meso-2,6-diaminopimeloyl-D-alanyl-D-alanine + UDP-N-acetyl-alpha-D-glucosamine = di-trans,octa-cis-undecaprenyl diphospho-[N-acetyl-alpha-D-glucosaminyl-(1-&gt;4)]-N-acetyl-alpha-D-muramoyl-L-alanyl-D-glutamyl-meso-2,6-diaminopimeloyl-D-alanyl-D-alanine + UDP + H(+)</text>
        <dbReference type="Rhea" id="RHEA:31227"/>
        <dbReference type="ChEBI" id="CHEBI:15378"/>
        <dbReference type="ChEBI" id="CHEBI:57705"/>
        <dbReference type="ChEBI" id="CHEBI:58223"/>
        <dbReference type="ChEBI" id="CHEBI:61387"/>
        <dbReference type="ChEBI" id="CHEBI:61388"/>
        <dbReference type="EC" id="2.4.1.227"/>
    </reaction>
</comment>
<keyword evidence="4 10" id="KW-0808">Transferase</keyword>
<feature type="domain" description="Glycosyltransferase family 28 N-terminal" evidence="11">
    <location>
        <begin position="15"/>
        <end position="152"/>
    </location>
</feature>
<proteinExistence type="inferred from homology"/>
<evidence type="ECO:0000259" key="11">
    <source>
        <dbReference type="Pfam" id="PF03033"/>
    </source>
</evidence>
<keyword evidence="9 10" id="KW-0961">Cell wall biogenesis/degradation</keyword>
<feature type="binding site" evidence="10">
    <location>
        <position position="252"/>
    </location>
    <ligand>
        <name>UDP-N-acetyl-alpha-D-glucosamine</name>
        <dbReference type="ChEBI" id="CHEBI:57705"/>
    </ligand>
</feature>
<keyword evidence="6 10" id="KW-0573">Peptidoglycan synthesis</keyword>
<evidence type="ECO:0000256" key="3">
    <source>
        <dbReference type="ARBA" id="ARBA00022676"/>
    </source>
</evidence>
<dbReference type="Pfam" id="PF03033">
    <property type="entry name" value="Glyco_transf_28"/>
    <property type="match status" value="1"/>
</dbReference>
<dbReference type="PANTHER" id="PTHR21015">
    <property type="entry name" value="UDP-N-ACETYLGLUCOSAMINE--N-ACETYLMURAMYL-(PENTAPEPTIDE) PYROPHOSPHORYL-UNDECAPRENOL N-ACETYLGLUCOSAMINE TRANSFERASE 1"/>
    <property type="match status" value="1"/>
</dbReference>
<dbReference type="EC" id="2.4.1.227" evidence="10"/>
<dbReference type="Pfam" id="PF04101">
    <property type="entry name" value="Glyco_tran_28_C"/>
    <property type="match status" value="1"/>
</dbReference>
<evidence type="ECO:0000313" key="13">
    <source>
        <dbReference type="EMBL" id="GAA4803527.1"/>
    </source>
</evidence>
<feature type="binding site" evidence="10">
    <location>
        <begin position="22"/>
        <end position="24"/>
    </location>
    <ligand>
        <name>UDP-N-acetyl-alpha-D-glucosamine</name>
        <dbReference type="ChEBI" id="CHEBI:57705"/>
    </ligand>
</feature>
<dbReference type="InterPro" id="IPR004276">
    <property type="entry name" value="GlycoTrans_28_N"/>
</dbReference>
<keyword evidence="7 10" id="KW-0472">Membrane</keyword>
<feature type="domain" description="Glycosyl transferase family 28 C-terminal" evidence="12">
    <location>
        <begin position="193"/>
        <end position="355"/>
    </location>
</feature>
<keyword evidence="2 10" id="KW-0132">Cell division</keyword>
<organism evidence="13 14">
    <name type="scientific">Lysobacter hankyongensis</name>
    <dbReference type="NCBI Taxonomy" id="1176535"/>
    <lineage>
        <taxon>Bacteria</taxon>
        <taxon>Pseudomonadati</taxon>
        <taxon>Pseudomonadota</taxon>
        <taxon>Gammaproteobacteria</taxon>
        <taxon>Lysobacterales</taxon>
        <taxon>Lysobacteraceae</taxon>
        <taxon>Lysobacter</taxon>
    </lineage>
</organism>
<evidence type="ECO:0000256" key="1">
    <source>
        <dbReference type="ARBA" id="ARBA00022475"/>
    </source>
</evidence>
<comment type="caution">
    <text evidence="13">The sequence shown here is derived from an EMBL/GenBank/DDBJ whole genome shotgun (WGS) entry which is preliminary data.</text>
</comment>
<dbReference type="CDD" id="cd03785">
    <property type="entry name" value="GT28_MurG"/>
    <property type="match status" value="1"/>
</dbReference>
<protein>
    <recommendedName>
        <fullName evidence="10">UDP-N-acetylglucosamine--N-acetylmuramyl-(pentapeptide) pyrophosphoryl-undecaprenol N-acetylglucosamine transferase</fullName>
        <ecNumber evidence="10">2.4.1.227</ecNumber>
    </recommendedName>
    <alternativeName>
        <fullName evidence="10">Undecaprenyl-PP-MurNAc-pentapeptide-UDPGlcNAc GlcNAc transferase</fullName>
    </alternativeName>
</protein>
<keyword evidence="5 10" id="KW-0133">Cell shape</keyword>
<dbReference type="InterPro" id="IPR006009">
    <property type="entry name" value="GlcNAc_MurG"/>
</dbReference>
<dbReference type="RefSeq" id="WP_345304441.1">
    <property type="nucleotide sequence ID" value="NZ_BAABJE010000017.1"/>
</dbReference>
<dbReference type="NCBIfam" id="TIGR01133">
    <property type="entry name" value="murG"/>
    <property type="match status" value="1"/>
</dbReference>
<keyword evidence="1 10" id="KW-1003">Cell membrane</keyword>
<keyword evidence="3 10" id="KW-0328">Glycosyltransferase</keyword>
<evidence type="ECO:0000256" key="4">
    <source>
        <dbReference type="ARBA" id="ARBA00022679"/>
    </source>
</evidence>
<dbReference type="HAMAP" id="MF_00033">
    <property type="entry name" value="MurG"/>
    <property type="match status" value="1"/>
</dbReference>
<evidence type="ECO:0000256" key="2">
    <source>
        <dbReference type="ARBA" id="ARBA00022618"/>
    </source>
</evidence>